<accession>A0A0F9EI87</accession>
<sequence length="66" mass="7273">MICEYCDQGVQYDSVRGVSFDCPECYGSGRATCFHCGDDAGITDENGDYSCGYCLLENMADPHERV</sequence>
<organism evidence="1">
    <name type="scientific">marine sediment metagenome</name>
    <dbReference type="NCBI Taxonomy" id="412755"/>
    <lineage>
        <taxon>unclassified sequences</taxon>
        <taxon>metagenomes</taxon>
        <taxon>ecological metagenomes</taxon>
    </lineage>
</organism>
<dbReference type="AlphaFoldDB" id="A0A0F9EI87"/>
<proteinExistence type="predicted"/>
<reference evidence="1" key="1">
    <citation type="journal article" date="2015" name="Nature">
        <title>Complex archaea that bridge the gap between prokaryotes and eukaryotes.</title>
        <authorList>
            <person name="Spang A."/>
            <person name="Saw J.H."/>
            <person name="Jorgensen S.L."/>
            <person name="Zaremba-Niedzwiedzka K."/>
            <person name="Martijn J."/>
            <person name="Lind A.E."/>
            <person name="van Eijk R."/>
            <person name="Schleper C."/>
            <person name="Guy L."/>
            <person name="Ettema T.J."/>
        </authorList>
    </citation>
    <scope>NUCLEOTIDE SEQUENCE</scope>
</reference>
<protein>
    <submittedName>
        <fullName evidence="1">Uncharacterized protein</fullName>
    </submittedName>
</protein>
<comment type="caution">
    <text evidence="1">The sequence shown here is derived from an EMBL/GenBank/DDBJ whole genome shotgun (WGS) entry which is preliminary data.</text>
</comment>
<name>A0A0F9EI87_9ZZZZ</name>
<gene>
    <name evidence="1" type="ORF">LCGC14_2363860</name>
</gene>
<evidence type="ECO:0000313" key="1">
    <source>
        <dbReference type="EMBL" id="KKL44620.1"/>
    </source>
</evidence>
<dbReference type="EMBL" id="LAZR01034692">
    <property type="protein sequence ID" value="KKL44620.1"/>
    <property type="molecule type" value="Genomic_DNA"/>
</dbReference>